<feature type="chain" id="PRO_5026372930" evidence="1">
    <location>
        <begin position="28"/>
        <end position="639"/>
    </location>
</feature>
<accession>A0A6F8PUA9</accession>
<dbReference type="GO" id="GO:0016787">
    <property type="term" value="F:hydrolase activity"/>
    <property type="evidence" value="ECO:0007669"/>
    <property type="project" value="UniProtKB-KW"/>
</dbReference>
<dbReference type="GO" id="GO:0000166">
    <property type="term" value="F:nucleotide binding"/>
    <property type="evidence" value="ECO:0007669"/>
    <property type="project" value="UniProtKB-KW"/>
</dbReference>
<keyword evidence="4" id="KW-1185">Reference proteome</keyword>
<dbReference type="PANTHER" id="PTHR11575:SF42">
    <property type="entry name" value="SULFUR OXIDATION PROTEIN SOXB"/>
    <property type="match status" value="1"/>
</dbReference>
<dbReference type="InterPro" id="IPR008334">
    <property type="entry name" value="5'-Nucleotdase_C"/>
</dbReference>
<dbReference type="Gene3D" id="3.90.780.10">
    <property type="entry name" value="5'-Nucleotidase, C-terminal domain"/>
    <property type="match status" value="1"/>
</dbReference>
<dbReference type="PROSITE" id="PS51318">
    <property type="entry name" value="TAT"/>
    <property type="match status" value="1"/>
</dbReference>
<proteinExistence type="inferred from homology"/>
<dbReference type="InterPro" id="IPR036907">
    <property type="entry name" value="5'-Nucleotdase_C_sf"/>
</dbReference>
<dbReference type="InterPro" id="IPR006311">
    <property type="entry name" value="TAT_signal"/>
</dbReference>
<feature type="domain" description="5'-Nucleotidase C-terminal" evidence="2">
    <location>
        <begin position="461"/>
        <end position="586"/>
    </location>
</feature>
<dbReference type="RefSeq" id="WP_173271601.1">
    <property type="nucleotide sequence ID" value="NZ_AP021889.1"/>
</dbReference>
<evidence type="ECO:0000259" key="2">
    <source>
        <dbReference type="Pfam" id="PF02872"/>
    </source>
</evidence>
<dbReference type="InterPro" id="IPR029052">
    <property type="entry name" value="Metallo-depent_PP-like"/>
</dbReference>
<dbReference type="InterPro" id="IPR006179">
    <property type="entry name" value="5_nucleotidase/apyrase"/>
</dbReference>
<name>A0A6F8PUA9_9GAMM</name>
<evidence type="ECO:0000313" key="4">
    <source>
        <dbReference type="Proteomes" id="UP000501726"/>
    </source>
</evidence>
<dbReference type="SUPFAM" id="SSF56300">
    <property type="entry name" value="Metallo-dependent phosphatases"/>
    <property type="match status" value="1"/>
</dbReference>
<keyword evidence="1" id="KW-0547">Nucleotide-binding</keyword>
<dbReference type="GO" id="GO:0030288">
    <property type="term" value="C:outer membrane-bounded periplasmic space"/>
    <property type="evidence" value="ECO:0007669"/>
    <property type="project" value="TreeGrafter"/>
</dbReference>
<dbReference type="AlphaFoldDB" id="A0A6F8PUA9"/>
<feature type="signal peptide" evidence="1">
    <location>
        <begin position="1"/>
        <end position="27"/>
    </location>
</feature>
<dbReference type="PANTHER" id="PTHR11575">
    <property type="entry name" value="5'-NUCLEOTIDASE-RELATED"/>
    <property type="match status" value="1"/>
</dbReference>
<evidence type="ECO:0000256" key="1">
    <source>
        <dbReference type="RuleBase" id="RU362119"/>
    </source>
</evidence>
<dbReference type="Pfam" id="PF02872">
    <property type="entry name" value="5_nucleotid_C"/>
    <property type="match status" value="1"/>
</dbReference>
<dbReference type="Proteomes" id="UP000501726">
    <property type="component" value="Chromosome"/>
</dbReference>
<sequence length="639" mass="70140">MSLNRREFLHVMSLAAAAGMLPGTASAMSGGADKAAAAKASADIYNRPMKGKVRLLHITDTHAQLKPIYFREPNVNLGTGPAFGQLPHVVGQKLLKEIGVDAAKNPELAHAFTYLNFQDASETYGKVGGFAHLKTVLDMLRDQAGGSANTITMDGGDLWHGSGTALWTRGQDMVEASNLIGVDIMTGHWEFTYKANEVLKNLNKFKGEFVAQNIRVKEDSLFGDAYREMVDANNGTGLFNEEEARPFKPYVVKVINGERIAVVGQAFPRTANANPQANFPDWSFGLREQELQETVEKIRAEEKVAAVVMISHNGMDVDIKMASRVNGIDAVFGGHTHDGIPKTINVKTPNGGVCYVTNAGSNGKYVGCMDLDIQKGKLQGVSYSLLPVFSNVVKADAGVQKFIDDLYMTKYDDKIIESRRADAYVNKDRLGKTYGEILGEELAIAEDTLYRRGNFMGTWDQIIVNSLREEHDTQIAMSAGVRWGTSVLAGETITMERVMDETSMTYGETYKSEVTGAQMKDILEGICENLFQKDPYLQSGGDMVRLGGMDYTCEPNGSFGNRISDMRLDDGTPLEANKTYSVAGWAQVEAIGEGRLMWDVTADYLRRHKGDMKLKKVNHPKLKGVKDNPGIEAYDGEMA</sequence>
<protein>
    <submittedName>
        <fullName evidence="3">Thiosulfohydrolase SoxB</fullName>
    </submittedName>
</protein>
<dbReference type="GO" id="GO:0009166">
    <property type="term" value="P:nucleotide catabolic process"/>
    <property type="evidence" value="ECO:0007669"/>
    <property type="project" value="InterPro"/>
</dbReference>
<dbReference type="KEGG" id="tse:THMIRHAS_10590"/>
<comment type="similarity">
    <text evidence="1">Belongs to the 5'-nucleotidase family.</text>
</comment>
<dbReference type="Gene3D" id="3.60.21.10">
    <property type="match status" value="1"/>
</dbReference>
<gene>
    <name evidence="3" type="primary">soxB</name>
    <name evidence="3" type="ORF">THMIRHAS_10590</name>
</gene>
<dbReference type="EMBL" id="AP021889">
    <property type="protein sequence ID" value="BBP45686.1"/>
    <property type="molecule type" value="Genomic_DNA"/>
</dbReference>
<keyword evidence="1" id="KW-0732">Signal</keyword>
<organism evidence="3 4">
    <name type="scientific">Thiosulfatimonas sediminis</name>
    <dbReference type="NCBI Taxonomy" id="2675054"/>
    <lineage>
        <taxon>Bacteria</taxon>
        <taxon>Pseudomonadati</taxon>
        <taxon>Pseudomonadota</taxon>
        <taxon>Gammaproteobacteria</taxon>
        <taxon>Thiotrichales</taxon>
        <taxon>Piscirickettsiaceae</taxon>
        <taxon>Thiosulfatimonas</taxon>
    </lineage>
</organism>
<dbReference type="Gene3D" id="6.10.140.570">
    <property type="match status" value="1"/>
</dbReference>
<dbReference type="SUPFAM" id="SSF55816">
    <property type="entry name" value="5'-nucleotidase (syn. UDP-sugar hydrolase), C-terminal domain"/>
    <property type="match status" value="1"/>
</dbReference>
<dbReference type="PRINTS" id="PR01607">
    <property type="entry name" value="APYRASEFAMLY"/>
</dbReference>
<keyword evidence="1 3" id="KW-0378">Hydrolase</keyword>
<reference evidence="4" key="1">
    <citation type="submission" date="2019-11" db="EMBL/GenBank/DDBJ databases">
        <title>Isolation and characterization of two novel species in the genus Thiomicrorhabdus.</title>
        <authorList>
            <person name="Mochizuki J."/>
            <person name="Kojima H."/>
            <person name="Fukui M."/>
        </authorList>
    </citation>
    <scope>NUCLEOTIDE SEQUENCE [LARGE SCALE GENOMIC DNA]</scope>
    <source>
        <strain evidence="4">aks77</strain>
    </source>
</reference>
<evidence type="ECO:0000313" key="3">
    <source>
        <dbReference type="EMBL" id="BBP45686.1"/>
    </source>
</evidence>